<evidence type="ECO:0000313" key="2">
    <source>
        <dbReference type="EMBL" id="QYZ71845.1"/>
    </source>
</evidence>
<organism evidence="2 3">
    <name type="scientific">Neotabrizicola shimadae</name>
    <dbReference type="NCBI Taxonomy" id="2807096"/>
    <lineage>
        <taxon>Bacteria</taxon>
        <taxon>Pseudomonadati</taxon>
        <taxon>Pseudomonadota</taxon>
        <taxon>Alphaproteobacteria</taxon>
        <taxon>Rhodobacterales</taxon>
        <taxon>Paracoccaceae</taxon>
        <taxon>Neotabrizicola</taxon>
    </lineage>
</organism>
<dbReference type="KEGG" id="nsm:JO391_04085"/>
<dbReference type="Proteomes" id="UP000826300">
    <property type="component" value="Chromosome"/>
</dbReference>
<name>A0A8G1EDN6_9RHOB</name>
<keyword evidence="3" id="KW-1185">Reference proteome</keyword>
<keyword evidence="1" id="KW-1133">Transmembrane helix</keyword>
<dbReference type="AlphaFoldDB" id="A0A8G1EDN6"/>
<feature type="transmembrane region" description="Helical" evidence="1">
    <location>
        <begin position="6"/>
        <end position="27"/>
    </location>
</feature>
<reference evidence="2" key="1">
    <citation type="submission" date="2021-02" db="EMBL/GenBank/DDBJ databases">
        <title>Rhodobacter shimadae sp. nov., an aerobic anoxygenic phototrophic bacterium isolated from a hot spring.</title>
        <authorList>
            <person name="Muramatsu S."/>
            <person name="Haruta S."/>
            <person name="Hirose S."/>
            <person name="Hanada S."/>
        </authorList>
    </citation>
    <scope>NUCLEOTIDE SEQUENCE</scope>
    <source>
        <strain evidence="2">N10</strain>
    </source>
</reference>
<protein>
    <submittedName>
        <fullName evidence="2">Uncharacterized protein</fullName>
    </submittedName>
</protein>
<feature type="transmembrane region" description="Helical" evidence="1">
    <location>
        <begin position="47"/>
        <end position="70"/>
    </location>
</feature>
<accession>A0A8G1EDN6</accession>
<sequence length="71" mass="7335">MDAVIWGGAALTLLGVAGLLACVWMAWRAKTSGLTDEAIRQKLQRVVVLNLGALAVSALGLMAVVLGVMLS</sequence>
<dbReference type="EMBL" id="CP069370">
    <property type="protein sequence ID" value="QYZ71845.1"/>
    <property type="molecule type" value="Genomic_DNA"/>
</dbReference>
<evidence type="ECO:0000256" key="1">
    <source>
        <dbReference type="SAM" id="Phobius"/>
    </source>
</evidence>
<gene>
    <name evidence="2" type="ORF">JO391_04085</name>
</gene>
<keyword evidence="1" id="KW-0472">Membrane</keyword>
<proteinExistence type="predicted"/>
<keyword evidence="1" id="KW-0812">Transmembrane</keyword>
<evidence type="ECO:0000313" key="3">
    <source>
        <dbReference type="Proteomes" id="UP000826300"/>
    </source>
</evidence>